<dbReference type="InterPro" id="IPR036388">
    <property type="entry name" value="WH-like_DNA-bd_sf"/>
</dbReference>
<keyword evidence="3" id="KW-0804">Transcription</keyword>
<dbReference type="STRING" id="946333.A4W93_26750"/>
<dbReference type="Pfam" id="PF00196">
    <property type="entry name" value="GerE"/>
    <property type="match status" value="1"/>
</dbReference>
<proteinExistence type="predicted"/>
<evidence type="ECO:0000256" key="1">
    <source>
        <dbReference type="ARBA" id="ARBA00023015"/>
    </source>
</evidence>
<dbReference type="InterPro" id="IPR001789">
    <property type="entry name" value="Sig_transdc_resp-reg_receiver"/>
</dbReference>
<dbReference type="SUPFAM" id="SSF46894">
    <property type="entry name" value="C-terminal effector domain of the bipartite response regulators"/>
    <property type="match status" value="1"/>
</dbReference>
<gene>
    <name evidence="4" type="ORF">A4W93_26750</name>
</gene>
<dbReference type="GO" id="GO:0000160">
    <property type="term" value="P:phosphorelay signal transduction system"/>
    <property type="evidence" value="ECO:0007669"/>
    <property type="project" value="InterPro"/>
</dbReference>
<dbReference type="PANTHER" id="PTHR44688:SF16">
    <property type="entry name" value="DNA-BINDING TRANSCRIPTIONAL ACTIVATOR DEVR_DOSR"/>
    <property type="match status" value="1"/>
</dbReference>
<reference evidence="4 5" key="1">
    <citation type="submission" date="2016-04" db="EMBL/GenBank/DDBJ databases">
        <title>Complete genome sequence of natural rubber-degrading, novel Gram-negative bacterium, Rhizobacter gummiphilus strain NS21.</title>
        <authorList>
            <person name="Tabata M."/>
            <person name="Kasai D."/>
            <person name="Fukuda M."/>
        </authorList>
    </citation>
    <scope>NUCLEOTIDE SEQUENCE [LARGE SCALE GENOMIC DNA]</scope>
    <source>
        <strain evidence="4 5">NS21</strain>
    </source>
</reference>
<protein>
    <submittedName>
        <fullName evidence="4">DNA-binding response regulator</fullName>
    </submittedName>
</protein>
<dbReference type="Proteomes" id="UP000193427">
    <property type="component" value="Chromosome"/>
</dbReference>
<dbReference type="SUPFAM" id="SSF52172">
    <property type="entry name" value="CheY-like"/>
    <property type="match status" value="1"/>
</dbReference>
<dbReference type="SMART" id="SM00421">
    <property type="entry name" value="HTH_LUXR"/>
    <property type="match status" value="1"/>
</dbReference>
<dbReference type="GO" id="GO:0006355">
    <property type="term" value="P:regulation of DNA-templated transcription"/>
    <property type="evidence" value="ECO:0007669"/>
    <property type="project" value="InterPro"/>
</dbReference>
<dbReference type="Pfam" id="PF00072">
    <property type="entry name" value="Response_reg"/>
    <property type="match status" value="1"/>
</dbReference>
<sequence length="229" mass="25050">MTYPPSPPLGLPMVYLVDDEDVVRDALAWLLRSRRLLSEGFASAEAFEAMLDTHPLPGKVDPAKAAWPAAPSCLLLDVRMPGTSGLVLFDRLVERGLLPLMPVIFLTGHGDVPTAVAAVKRGAFDFVEKPFSDNALVDRVERALEASADAIGRQRAKQAVQRRLAELTEREREVMHCVIDGRPNKLIADALNISVRTVEVHRARVFEKMDVKSAVELANVLRDHGGGAT</sequence>
<dbReference type="GO" id="GO:0003677">
    <property type="term" value="F:DNA binding"/>
    <property type="evidence" value="ECO:0007669"/>
    <property type="project" value="UniProtKB-KW"/>
</dbReference>
<dbReference type="KEGG" id="rgu:A4W93_26750"/>
<dbReference type="PROSITE" id="PS50043">
    <property type="entry name" value="HTH_LUXR_2"/>
    <property type="match status" value="1"/>
</dbReference>
<evidence type="ECO:0000313" key="4">
    <source>
        <dbReference type="EMBL" id="ARN23215.1"/>
    </source>
</evidence>
<dbReference type="RefSeq" id="WP_237357629.1">
    <property type="nucleotide sequence ID" value="NZ_BSPR01000017.1"/>
</dbReference>
<dbReference type="PROSITE" id="PS00622">
    <property type="entry name" value="HTH_LUXR_1"/>
    <property type="match status" value="1"/>
</dbReference>
<evidence type="ECO:0000256" key="3">
    <source>
        <dbReference type="ARBA" id="ARBA00023163"/>
    </source>
</evidence>
<dbReference type="InterPro" id="IPR011006">
    <property type="entry name" value="CheY-like_superfamily"/>
</dbReference>
<keyword evidence="1" id="KW-0805">Transcription regulation</keyword>
<dbReference type="Gene3D" id="1.10.10.10">
    <property type="entry name" value="Winged helix-like DNA-binding domain superfamily/Winged helix DNA-binding domain"/>
    <property type="match status" value="1"/>
</dbReference>
<evidence type="ECO:0000256" key="2">
    <source>
        <dbReference type="ARBA" id="ARBA00023125"/>
    </source>
</evidence>
<dbReference type="Gene3D" id="3.40.50.2300">
    <property type="match status" value="1"/>
</dbReference>
<dbReference type="PANTHER" id="PTHR44688">
    <property type="entry name" value="DNA-BINDING TRANSCRIPTIONAL ACTIVATOR DEVR_DOSR"/>
    <property type="match status" value="1"/>
</dbReference>
<dbReference type="InterPro" id="IPR016032">
    <property type="entry name" value="Sig_transdc_resp-reg_C-effctor"/>
</dbReference>
<dbReference type="CDD" id="cd06170">
    <property type="entry name" value="LuxR_C_like"/>
    <property type="match status" value="1"/>
</dbReference>
<keyword evidence="2 4" id="KW-0238">DNA-binding</keyword>
<dbReference type="SMART" id="SM00448">
    <property type="entry name" value="REC"/>
    <property type="match status" value="1"/>
</dbReference>
<dbReference type="PROSITE" id="PS50110">
    <property type="entry name" value="RESPONSE_REGULATORY"/>
    <property type="match status" value="1"/>
</dbReference>
<name>A0A1W6LG30_9BURK</name>
<keyword evidence="5" id="KW-1185">Reference proteome</keyword>
<evidence type="ECO:0000313" key="5">
    <source>
        <dbReference type="Proteomes" id="UP000193427"/>
    </source>
</evidence>
<dbReference type="PRINTS" id="PR00038">
    <property type="entry name" value="HTHLUXR"/>
</dbReference>
<dbReference type="InterPro" id="IPR000792">
    <property type="entry name" value="Tscrpt_reg_LuxR_C"/>
</dbReference>
<dbReference type="AlphaFoldDB" id="A0A1W6LG30"/>
<accession>A0A1W6LG30</accession>
<organism evidence="4 5">
    <name type="scientific">Piscinibacter gummiphilus</name>
    <dbReference type="NCBI Taxonomy" id="946333"/>
    <lineage>
        <taxon>Bacteria</taxon>
        <taxon>Pseudomonadati</taxon>
        <taxon>Pseudomonadota</taxon>
        <taxon>Betaproteobacteria</taxon>
        <taxon>Burkholderiales</taxon>
        <taxon>Sphaerotilaceae</taxon>
        <taxon>Piscinibacter</taxon>
    </lineage>
</organism>
<dbReference type="EMBL" id="CP015118">
    <property type="protein sequence ID" value="ARN23215.1"/>
    <property type="molecule type" value="Genomic_DNA"/>
</dbReference>